<evidence type="ECO:0000313" key="3">
    <source>
        <dbReference type="Proteomes" id="UP000033699"/>
    </source>
</evidence>
<dbReference type="SUPFAM" id="SSF52980">
    <property type="entry name" value="Restriction endonuclease-like"/>
    <property type="match status" value="1"/>
</dbReference>
<comment type="caution">
    <text evidence="2">The sequence shown here is derived from an EMBL/GenBank/DDBJ whole genome shotgun (WGS) entry which is preliminary data.</text>
</comment>
<proteinExistence type="predicted"/>
<dbReference type="Gene3D" id="3.90.1570.10">
    <property type="entry name" value="tt1808, chain A"/>
    <property type="match status" value="1"/>
</dbReference>
<dbReference type="PANTHER" id="PTHR35400:SF3">
    <property type="entry name" value="SLL1072 PROTEIN"/>
    <property type="match status" value="1"/>
</dbReference>
<keyword evidence="3" id="KW-1185">Reference proteome</keyword>
<dbReference type="CDD" id="cd06260">
    <property type="entry name" value="DUF820-like"/>
    <property type="match status" value="1"/>
</dbReference>
<evidence type="ECO:0000313" key="2">
    <source>
        <dbReference type="EMBL" id="KJS58878.1"/>
    </source>
</evidence>
<organism evidence="2 3">
    <name type="scientific">Streptomyces rubellomurinus (strain ATCC 31215)</name>
    <dbReference type="NCBI Taxonomy" id="359131"/>
    <lineage>
        <taxon>Bacteria</taxon>
        <taxon>Bacillati</taxon>
        <taxon>Actinomycetota</taxon>
        <taxon>Actinomycetes</taxon>
        <taxon>Kitasatosporales</taxon>
        <taxon>Streptomycetaceae</taxon>
        <taxon>Streptomyces</taxon>
    </lineage>
</organism>
<dbReference type="PATRIC" id="fig|359131.3.peg.7607"/>
<sequence length="197" mass="21708">MSAVAHEQPITGSPSQADILLESFLSLHSPEGFRAELIEGEIIVAPPPDGDHEDHISHLITQVIRRSKTDMSVSGGKGLRLVSGGLCPKNHVIPDLTFAPEELRLFRGAPSWMEPDGVAMVVEVTSGKPDQDRIAKRHCYARAAIPLYLLVDREKAQLSLFGKPHREEYTEVHLAAFGEPLALPEPFDFDLDTKPFL</sequence>
<reference evidence="2 3" key="1">
    <citation type="submission" date="2015-02" db="EMBL/GenBank/DDBJ databases">
        <authorList>
            <person name="Ju K.-S."/>
            <person name="Doroghazi J.R."/>
            <person name="Metcalf W."/>
        </authorList>
    </citation>
    <scope>NUCLEOTIDE SEQUENCE [LARGE SCALE GENOMIC DNA]</scope>
    <source>
        <strain evidence="2 3">ATCC 31215</strain>
    </source>
</reference>
<dbReference type="EMBL" id="JZKH01000087">
    <property type="protein sequence ID" value="KJS58878.1"/>
    <property type="molecule type" value="Genomic_DNA"/>
</dbReference>
<dbReference type="Proteomes" id="UP000033699">
    <property type="component" value="Unassembled WGS sequence"/>
</dbReference>
<dbReference type="InterPro" id="IPR008538">
    <property type="entry name" value="Uma2"/>
</dbReference>
<accession>A0A0F2T6N6</accession>
<dbReference type="AlphaFoldDB" id="A0A0F2T6N6"/>
<dbReference type="PANTHER" id="PTHR35400">
    <property type="entry name" value="SLR1083 PROTEIN"/>
    <property type="match status" value="1"/>
</dbReference>
<protein>
    <recommendedName>
        <fullName evidence="1">Putative restriction endonuclease domain-containing protein</fullName>
    </recommendedName>
</protein>
<feature type="domain" description="Putative restriction endonuclease" evidence="1">
    <location>
        <begin position="22"/>
        <end position="191"/>
    </location>
</feature>
<dbReference type="InterPro" id="IPR012296">
    <property type="entry name" value="Nuclease_put_TT1808"/>
</dbReference>
<dbReference type="InterPro" id="IPR011335">
    <property type="entry name" value="Restrct_endonuc-II-like"/>
</dbReference>
<dbReference type="OrthoDB" id="4537149at2"/>
<evidence type="ECO:0000259" key="1">
    <source>
        <dbReference type="Pfam" id="PF05685"/>
    </source>
</evidence>
<dbReference type="Pfam" id="PF05685">
    <property type="entry name" value="Uma2"/>
    <property type="match status" value="1"/>
</dbReference>
<gene>
    <name evidence="2" type="ORF">VM95_30525</name>
</gene>
<name>A0A0F2T6N6_STRR3</name>
<dbReference type="RefSeq" id="WP_045702868.1">
    <property type="nucleotide sequence ID" value="NZ_JZKH01000087.1"/>
</dbReference>